<organism evidence="1">
    <name type="scientific">Eutreptiella gymnastica</name>
    <dbReference type="NCBI Taxonomy" id="73025"/>
    <lineage>
        <taxon>Eukaryota</taxon>
        <taxon>Discoba</taxon>
        <taxon>Euglenozoa</taxon>
        <taxon>Euglenida</taxon>
        <taxon>Spirocuta</taxon>
        <taxon>Euglenophyceae</taxon>
        <taxon>Eutreptiales</taxon>
        <taxon>Eutreptiaceae</taxon>
        <taxon>Eutreptiella</taxon>
    </lineage>
</organism>
<accession>A0A7S4G8K0</accession>
<gene>
    <name evidence="1" type="ORF">EGYM00163_LOCUS40024</name>
</gene>
<evidence type="ECO:0000313" key="1">
    <source>
        <dbReference type="EMBL" id="CAE0828747.1"/>
    </source>
</evidence>
<proteinExistence type="predicted"/>
<name>A0A7S4G8K0_9EUGL</name>
<dbReference type="EMBL" id="HBJA01116278">
    <property type="protein sequence ID" value="CAE0828747.1"/>
    <property type="molecule type" value="Transcribed_RNA"/>
</dbReference>
<reference evidence="1" key="1">
    <citation type="submission" date="2021-01" db="EMBL/GenBank/DDBJ databases">
        <authorList>
            <person name="Corre E."/>
            <person name="Pelletier E."/>
            <person name="Niang G."/>
            <person name="Scheremetjew M."/>
            <person name="Finn R."/>
            <person name="Kale V."/>
            <person name="Holt S."/>
            <person name="Cochrane G."/>
            <person name="Meng A."/>
            <person name="Brown T."/>
            <person name="Cohen L."/>
        </authorList>
    </citation>
    <scope>NUCLEOTIDE SEQUENCE</scope>
    <source>
        <strain evidence="1">CCMP1594</strain>
    </source>
</reference>
<sequence>MRDISRSGPQQLRSEQQRSDGSVVCMMSARVLWVKVSQGTAAPRTMATAPGLQCVWGGQVLEGPICIGHLHHHRITSASPIYTARLHPITHPMGTHHQTCAGAPLLSAGDLAATSRLDGCKTYNTTALLRGPRADHLVTSAPEPMADRMRGR</sequence>
<protein>
    <submittedName>
        <fullName evidence="1">Uncharacterized protein</fullName>
    </submittedName>
</protein>
<dbReference type="AlphaFoldDB" id="A0A7S4G8K0"/>